<evidence type="ECO:0000313" key="2">
    <source>
        <dbReference type="Proteomes" id="UP000223661"/>
    </source>
</evidence>
<name>A0A0S2MVM2_9CAUD</name>
<reference evidence="1 2" key="1">
    <citation type="submission" date="2015-10" db="EMBL/GenBank/DDBJ databases">
        <title>Whole Genome sequencing of Bacillus ACT Group Temperature Bacteriophages.</title>
        <authorList>
            <person name="Fouts D.E."/>
            <person name="Rasko D.A."/>
            <person name="Cer R.R."/>
            <person name="Jiang L."/>
            <person name="Fedorova N.B."/>
            <person name="Shvartsbeyn A."/>
            <person name="Read T.D."/>
            <person name="Gill S.R."/>
            <person name="Klumpp J."/>
            <person name="Calendar R."/>
        </authorList>
    </citation>
    <scope>NUCLEOTIDE SEQUENCE [LARGE SCALE GENOMIC DNA]</scope>
</reference>
<protein>
    <submittedName>
        <fullName evidence="1">Uncharacterized protein</fullName>
    </submittedName>
</protein>
<accession>A0A0S2MVM2</accession>
<gene>
    <name evidence="1" type="ORF">XO29_0024</name>
</gene>
<proteinExistence type="predicted"/>
<sequence>MLGWPNKSPLKKRGNVRFPTVCYDGFAVLICSTSQVELPKSHTF</sequence>
<evidence type="ECO:0000313" key="1">
    <source>
        <dbReference type="EMBL" id="ALO79943.1"/>
    </source>
</evidence>
<dbReference type="Proteomes" id="UP000223661">
    <property type="component" value="Segment"/>
</dbReference>
<dbReference type="EMBL" id="KT970646">
    <property type="protein sequence ID" value="ALO79943.1"/>
    <property type="molecule type" value="Genomic_DNA"/>
</dbReference>
<organism evidence="1 2">
    <name type="scientific">Bacillus phage phiS58</name>
    <dbReference type="NCBI Taxonomy" id="1643327"/>
    <lineage>
        <taxon>Viruses</taxon>
        <taxon>Duplodnaviria</taxon>
        <taxon>Heunggongvirae</taxon>
        <taxon>Uroviricota</taxon>
        <taxon>Caudoviricetes</taxon>
        <taxon>Waukeshavirus</taxon>
        <taxon>Waukeshavirus waukesha92</taxon>
    </lineage>
</organism>